<proteinExistence type="predicted"/>
<protein>
    <submittedName>
        <fullName evidence="2">Uncharacterized protein</fullName>
    </submittedName>
</protein>
<dbReference type="InterPro" id="IPR036339">
    <property type="entry name" value="PUB-like_dom_sf"/>
</dbReference>
<feature type="region of interest" description="Disordered" evidence="1">
    <location>
        <begin position="223"/>
        <end position="247"/>
    </location>
</feature>
<feature type="region of interest" description="Disordered" evidence="1">
    <location>
        <begin position="187"/>
        <end position="209"/>
    </location>
</feature>
<evidence type="ECO:0000313" key="2">
    <source>
        <dbReference type="EMBL" id="CAE0462995.1"/>
    </source>
</evidence>
<feature type="compositionally biased region" description="Basic and acidic residues" evidence="1">
    <location>
        <begin position="832"/>
        <end position="854"/>
    </location>
</feature>
<feature type="compositionally biased region" description="Polar residues" evidence="1">
    <location>
        <begin position="237"/>
        <end position="247"/>
    </location>
</feature>
<accession>A0A7S3V891</accession>
<evidence type="ECO:0000256" key="1">
    <source>
        <dbReference type="SAM" id="MobiDB-lite"/>
    </source>
</evidence>
<reference evidence="2" key="1">
    <citation type="submission" date="2021-01" db="EMBL/GenBank/DDBJ databases">
        <authorList>
            <person name="Corre E."/>
            <person name="Pelletier E."/>
            <person name="Niang G."/>
            <person name="Scheremetjew M."/>
            <person name="Finn R."/>
            <person name="Kale V."/>
            <person name="Holt S."/>
            <person name="Cochrane G."/>
            <person name="Meng A."/>
            <person name="Brown T."/>
            <person name="Cohen L."/>
        </authorList>
    </citation>
    <scope>NUCLEOTIDE SEQUENCE</scope>
    <source>
        <strain evidence="2">MM31A-1</strain>
    </source>
</reference>
<gene>
    <name evidence="2" type="ORF">CDEB00056_LOCUS7836</name>
</gene>
<sequence length="1032" mass="113639">MSLVTFNSDVVIPIFAFQNSLDSIANSCGGLYVKDFQQTTSCFNALCKLLDKILLEDCYDSKTRRMKLGNTLFHERIGSCGGVQFLLACQFTYTIMQKKRRGSMDSNEETNFNAIRLTRGNENRLILVAGRRYLHEYGLRVLRMVVGSGDYSLPPFTIQDKISEDTMQSIRENVSYVIESSSESASIEEPSISVEESSTSVDNTSSASLENSISEVSGISYDSVPSDGKRASPGSMPITQSPTNQTDQTFSCRSIDVCQVVHHCPVPPKLPMKMEHKSLGFEIVRTKRKTGMDKYMRKLEENKEKSESRKMEDSFLTYQDYVQALNEEKIARKLKLGHIIETDLPHLGKLNKKLSEIDEDAYCSQALSPTSQTIKMNGRMSPDRRCKQSVIWVRNGEEKWVKEAKQQVSSWINGLNTTTFFPFIPTPGGNLEELDSPNSIVLGDTGLSKSLSSASSADLSCKPIFKYQNTTMSSDISFDSALESDVDLLMEEVVVRQIPSQSSKSSFELPRVENGANQGVVTSEIPSQCSQSPLELSCVENIVNQDTDASEIPSQCSKALLELSCVENGANQGVVASEMPAQCSQSPLELSHVENGANQGAIVKQIPFNCSQLPLELSRVGGGANQGVIVKEIPSNCSQLPLELSRVENRVGQGVVASEMPAQCSQSPLELSRVDNRVNKGVIVKQILSHCSQSPLKLSGGVNQGTIRSFSRQWSSRAHLRKQAHLILNNNIGENLNIKAIHRGDSDETEIAINILRGGDCKQEGQIQLATEEGLWNEGHTDGTTNTCGFIHVAEVTKIDQDINSIDNIEQRNAPESYSAYLRKGERRYGLSNSIEHRDAPETDSAHVKKDEGRYGLSNSIEHRKAPRPKKDEARYGLSSDSIEQRNAPETCSVQLGKHAARFGLSDSSGSSELERIATIDISRSFGEIQSIDIVDKVEAIGRKKYFHNGKPRKAEALLQTASHISYANSSICTTSIHCDSIDDILITFSSASDSEVVSSSTTSEELHCNSVSDENMIVSHLHAHPSSISFE</sequence>
<dbReference type="Gene3D" id="1.20.58.2190">
    <property type="match status" value="1"/>
</dbReference>
<organism evidence="2">
    <name type="scientific">Chaetoceros debilis</name>
    <dbReference type="NCBI Taxonomy" id="122233"/>
    <lineage>
        <taxon>Eukaryota</taxon>
        <taxon>Sar</taxon>
        <taxon>Stramenopiles</taxon>
        <taxon>Ochrophyta</taxon>
        <taxon>Bacillariophyta</taxon>
        <taxon>Coscinodiscophyceae</taxon>
        <taxon>Chaetocerotophycidae</taxon>
        <taxon>Chaetocerotales</taxon>
        <taxon>Chaetocerotaceae</taxon>
        <taxon>Chaetoceros</taxon>
    </lineage>
</organism>
<dbReference type="SUPFAM" id="SSF143503">
    <property type="entry name" value="PUG domain-like"/>
    <property type="match status" value="1"/>
</dbReference>
<feature type="region of interest" description="Disordered" evidence="1">
    <location>
        <begin position="832"/>
        <end position="878"/>
    </location>
</feature>
<name>A0A7S3V891_9STRA</name>
<feature type="compositionally biased region" description="Basic and acidic residues" evidence="1">
    <location>
        <begin position="861"/>
        <end position="875"/>
    </location>
</feature>
<dbReference type="AlphaFoldDB" id="A0A7S3V891"/>
<dbReference type="CDD" id="cd09212">
    <property type="entry name" value="PUB"/>
    <property type="match status" value="1"/>
</dbReference>
<feature type="compositionally biased region" description="Low complexity" evidence="1">
    <location>
        <begin position="187"/>
        <end position="208"/>
    </location>
</feature>
<dbReference type="EMBL" id="HBIO01010112">
    <property type="protein sequence ID" value="CAE0462995.1"/>
    <property type="molecule type" value="Transcribed_RNA"/>
</dbReference>